<sequence length="289" mass="30469">MRRTLAVAAVLALGAAGAALPANAAVSDVPADCSTFTTAYHPDGQRVSYGYAAGKTSVTSYPGDTLAWVPSAWQQIGAAGDPYVFMSSEIATHPTDGYLYDIQRRGEQVDGVWRMTGNTATRMAPGFADTRILVDGVDYLYRVAGSSLYRYTRSYTNGRYTVSAPLTLRTTGWDQVKTLTYARTEGTGGAAVDVLLGTKTNGALAEWRVNQATPTTIGSTTLRSSGWSGFGSVSTGWCEEHPAGRVLLGITPAGSASVYFDADQRDRIGSDIKGGSLGALGWTAKGYGQ</sequence>
<evidence type="ECO:0000313" key="5">
    <source>
        <dbReference type="Proteomes" id="UP001195724"/>
    </source>
</evidence>
<keyword evidence="5" id="KW-1185">Reference proteome</keyword>
<gene>
    <name evidence="3" type="ORF">J7S33_27750</name>
    <name evidence="2" type="ORF">JOE68_005355</name>
</gene>
<dbReference type="EMBL" id="JAFBCL010000001">
    <property type="protein sequence ID" value="MBM7814490.1"/>
    <property type="molecule type" value="Genomic_DNA"/>
</dbReference>
<evidence type="ECO:0000313" key="4">
    <source>
        <dbReference type="Proteomes" id="UP000671828"/>
    </source>
</evidence>
<name>A0A8T8HW23_9PSEU</name>
<dbReference type="Proteomes" id="UP001195724">
    <property type="component" value="Unassembled WGS sequence"/>
</dbReference>
<proteinExistence type="predicted"/>
<evidence type="ECO:0000313" key="2">
    <source>
        <dbReference type="EMBL" id="MBM7814490.1"/>
    </source>
</evidence>
<feature type="signal peptide" evidence="1">
    <location>
        <begin position="1"/>
        <end position="24"/>
    </location>
</feature>
<protein>
    <submittedName>
        <fullName evidence="3">Uncharacterized protein</fullName>
    </submittedName>
</protein>
<dbReference type="RefSeq" id="WP_204845084.1">
    <property type="nucleotide sequence ID" value="NZ_JAFBCL010000001.1"/>
</dbReference>
<organism evidence="3 4">
    <name type="scientific">Saccharothrix algeriensis</name>
    <dbReference type="NCBI Taxonomy" id="173560"/>
    <lineage>
        <taxon>Bacteria</taxon>
        <taxon>Bacillati</taxon>
        <taxon>Actinomycetota</taxon>
        <taxon>Actinomycetes</taxon>
        <taxon>Pseudonocardiales</taxon>
        <taxon>Pseudonocardiaceae</taxon>
        <taxon>Saccharothrix</taxon>
    </lineage>
</organism>
<evidence type="ECO:0000313" key="3">
    <source>
        <dbReference type="EMBL" id="QTR02785.1"/>
    </source>
</evidence>
<dbReference type="AlphaFoldDB" id="A0A8T8HW23"/>
<reference evidence="2 5" key="1">
    <citation type="submission" date="2021-01" db="EMBL/GenBank/DDBJ databases">
        <title>Sequencing the genomes of 1000 actinobacteria strains.</title>
        <authorList>
            <person name="Klenk H.-P."/>
        </authorList>
    </citation>
    <scope>NUCLEOTIDE SEQUENCE [LARGE SCALE GENOMIC DNA]</scope>
    <source>
        <strain evidence="2 5">DSM 44581</strain>
    </source>
</reference>
<feature type="chain" id="PRO_5035724231" evidence="1">
    <location>
        <begin position="25"/>
        <end position="289"/>
    </location>
</feature>
<evidence type="ECO:0000256" key="1">
    <source>
        <dbReference type="SAM" id="SignalP"/>
    </source>
</evidence>
<dbReference type="Proteomes" id="UP000671828">
    <property type="component" value="Chromosome"/>
</dbReference>
<accession>A0A8T8HW23</accession>
<keyword evidence="1" id="KW-0732">Signal</keyword>
<dbReference type="EMBL" id="CP072788">
    <property type="protein sequence ID" value="QTR02785.1"/>
    <property type="molecule type" value="Genomic_DNA"/>
</dbReference>
<reference evidence="3" key="2">
    <citation type="submission" date="2021-04" db="EMBL/GenBank/DDBJ databases">
        <title>Saccharothrix algeriensis WGS.</title>
        <authorList>
            <person name="Stuskova K."/>
            <person name="Hakalova E."/>
            <person name="Tebbal A.B."/>
            <person name="Eichmeier A."/>
        </authorList>
    </citation>
    <scope>NUCLEOTIDE SEQUENCE</scope>
    <source>
        <strain evidence="3">NRRL B-24137</strain>
    </source>
</reference>